<organism evidence="3 4">
    <name type="scientific">Paenimyroides viscosum</name>
    <dbReference type="NCBI Taxonomy" id="2488729"/>
    <lineage>
        <taxon>Bacteria</taxon>
        <taxon>Pseudomonadati</taxon>
        <taxon>Bacteroidota</taxon>
        <taxon>Flavobacteriia</taxon>
        <taxon>Flavobacteriales</taxon>
        <taxon>Flavobacteriaceae</taxon>
        <taxon>Paenimyroides</taxon>
    </lineage>
</organism>
<dbReference type="SMART" id="SM00089">
    <property type="entry name" value="PKD"/>
    <property type="match status" value="3"/>
</dbReference>
<dbReference type="InterPro" id="IPR059226">
    <property type="entry name" value="Choice_anch_Q_dom"/>
</dbReference>
<gene>
    <name evidence="3" type="ORF">EG242_14095</name>
</gene>
<dbReference type="InterPro" id="IPR044023">
    <property type="entry name" value="Ig_7"/>
</dbReference>
<dbReference type="Pfam" id="PF13573">
    <property type="entry name" value="SprB"/>
    <property type="match status" value="6"/>
</dbReference>
<sequence length="1019" mass="107205">MKKLYLLFTFLLFVVSAMAQTITPASGILYVKQGVAGGNQSGDSWQNAIPELADALKWANTNKANFTTTPLQIWVAGGTYKPKYTPEDGQSLSATPADPRDVSFLMVNNVQLYGGFAATETTLNERDLTLTANASILSGDLGIPNVDTDNAYHVVLRVGTPTTTLNAELNGFTITNGNADGNTTIQVNAGIIKKSRGGGIYNIYTSSDIMNVKIIKNKANYGAGMYNVGSQFKLINGLVVNNITTTEGGGIYNDSAGYVTVLNCTFYNNSLQDIHSTWGWMGVYNTILWDGIVGTNFADLTFNSCLFGVGLNASTVFTDAANGDFSLVNGSPAINAGNNQHWIANVGAITGNETDLAGNPRFVDVIDMGAYESQCSLSLTSSQTNVACNGSSNGTATVTVSGGIAPYTYSWSPTGGTSATATGLVAGTYEVTVTDANGCILTETFTITETNVININLQETSFNMCSTCNDSNVVATITGGTAPYTYNWNDGVTTKDRSDLLNGTYTLTVTDAAGCTLSENIVVSTKVELPYRDFTYTNGNAVSELNNFTTCQSGAVVTASSGRYTNGIWYDGSYELFVNNISLGVFTGEETIDISNYIPITSVRAVGNHNFWSWTAIDVKTYSEVVDVPPTSPIVSNVYYELNSTAIPLTATLNGVGTTLKWYTDELGSDYSSSAPTPSTNQLGTTSYYVSQANSVGCESGRAKIDVIVVSPITYTHQINNLLCFTSTGSIDLSVFGGTGSYTYLWSNGATTEDITVSQGGNYTCTITDENSGFSITTQVLQVLQPLPLHVTIVPINVACFGGNNGEAIATVTNGTAPYTYSWNDVNNQTTPTATGLVAGTYEVTVTDANNCTTTTTVTIAEPVLLEASIALANVVNVSCFDGNDGEATVTVSGGTAPYTYLWNDTTAQTTATATGLAAGTYTVTVTDANNCTTTTNVTIAEPTLLEASITLTNVVNVSCFNGNDGEATVTVSGGTAPYTYLWNDTNTQTTATATGLAAGTYTVTVTDANNCTTTTNVT</sequence>
<dbReference type="RefSeq" id="WP_203227736.1">
    <property type="nucleotide sequence ID" value="NZ_RQTJ01000050.1"/>
</dbReference>
<feature type="non-terminal residue" evidence="3">
    <location>
        <position position="1019"/>
    </location>
</feature>
<feature type="chain" id="PRO_5018316787" description="PKD/Chitinase domain-containing protein" evidence="1">
    <location>
        <begin position="20"/>
        <end position="1019"/>
    </location>
</feature>
<evidence type="ECO:0000313" key="4">
    <source>
        <dbReference type="Proteomes" id="UP000268372"/>
    </source>
</evidence>
<protein>
    <recommendedName>
        <fullName evidence="2">PKD/Chitinase domain-containing protein</fullName>
    </recommendedName>
</protein>
<evidence type="ECO:0000256" key="1">
    <source>
        <dbReference type="SAM" id="SignalP"/>
    </source>
</evidence>
<dbReference type="InterPro" id="IPR011050">
    <property type="entry name" value="Pectin_lyase_fold/virulence"/>
</dbReference>
<evidence type="ECO:0000313" key="3">
    <source>
        <dbReference type="EMBL" id="RRA89846.1"/>
    </source>
</evidence>
<dbReference type="Pfam" id="PF19081">
    <property type="entry name" value="Ig_7"/>
    <property type="match status" value="1"/>
</dbReference>
<reference evidence="3 4" key="1">
    <citation type="submission" date="2018-11" db="EMBL/GenBank/DDBJ databases">
        <title>Flavobacterium sp. nov., YIM 102796 draft genome.</title>
        <authorList>
            <person name="Li G."/>
            <person name="Jiang Y."/>
        </authorList>
    </citation>
    <scope>NUCLEOTIDE SEQUENCE [LARGE SCALE GENOMIC DNA]</scope>
    <source>
        <strain evidence="3 4">YIM 102796</strain>
    </source>
</reference>
<feature type="domain" description="PKD/Chitinase" evidence="2">
    <location>
        <begin position="798"/>
        <end position="863"/>
    </location>
</feature>
<feature type="domain" description="PKD/Chitinase" evidence="2">
    <location>
        <begin position="873"/>
        <end position="943"/>
    </location>
</feature>
<dbReference type="SUPFAM" id="SSF51126">
    <property type="entry name" value="Pectin lyase-like"/>
    <property type="match status" value="1"/>
</dbReference>
<dbReference type="Gene3D" id="2.60.40.740">
    <property type="match status" value="6"/>
</dbReference>
<dbReference type="EMBL" id="RQTJ01000050">
    <property type="protein sequence ID" value="RRA89846.1"/>
    <property type="molecule type" value="Genomic_DNA"/>
</dbReference>
<keyword evidence="1" id="KW-0732">Signal</keyword>
<keyword evidence="4" id="KW-1185">Reference proteome</keyword>
<dbReference type="InterPro" id="IPR022409">
    <property type="entry name" value="PKD/Chitinase_dom"/>
</dbReference>
<proteinExistence type="predicted"/>
<comment type="caution">
    <text evidence="3">The sequence shown here is derived from an EMBL/GenBank/DDBJ whole genome shotgun (WGS) entry which is preliminary data.</text>
</comment>
<dbReference type="Proteomes" id="UP000268372">
    <property type="component" value="Unassembled WGS sequence"/>
</dbReference>
<dbReference type="AlphaFoldDB" id="A0A3P1ALL6"/>
<evidence type="ECO:0000259" key="2">
    <source>
        <dbReference type="SMART" id="SM00089"/>
    </source>
</evidence>
<dbReference type="InterPro" id="IPR025667">
    <property type="entry name" value="SprB_repeat"/>
</dbReference>
<accession>A0A3P1ALL6</accession>
<feature type="domain" description="PKD/Chitinase" evidence="2">
    <location>
        <begin position="380"/>
        <end position="452"/>
    </location>
</feature>
<name>A0A3P1ALL6_9FLAO</name>
<feature type="signal peptide" evidence="1">
    <location>
        <begin position="1"/>
        <end position="19"/>
    </location>
</feature>
<dbReference type="NCBIfam" id="NF041518">
    <property type="entry name" value="choice_anch_Q"/>
    <property type="match status" value="1"/>
</dbReference>